<proteinExistence type="evidence at transcript level"/>
<keyword evidence="6 14" id="KW-0272">Extracellular matrix</keyword>
<keyword evidence="12 14" id="KW-1015">Disulfide bond</keyword>
<keyword evidence="13" id="KW-0325">Glycoprotein</keyword>
<evidence type="ECO:0000256" key="6">
    <source>
        <dbReference type="ARBA" id="ARBA00022530"/>
    </source>
</evidence>
<keyword evidence="10" id="KW-1133">Transmembrane helix</keyword>
<evidence type="ECO:0000256" key="13">
    <source>
        <dbReference type="ARBA" id="ARBA00023180"/>
    </source>
</evidence>
<dbReference type="Gene3D" id="2.60.40.4100">
    <property type="entry name" value="Zona pellucida, ZP-C domain"/>
    <property type="match status" value="1"/>
</dbReference>
<keyword evidence="5 14" id="KW-0964">Secreted</keyword>
<feature type="domain" description="ZP" evidence="16">
    <location>
        <begin position="83"/>
        <end position="342"/>
    </location>
</feature>
<feature type="chain" id="PRO_5026373749" description="Zona pellucida sperm-binding protein 3" evidence="14">
    <location>
        <begin position="23"/>
        <end position="466"/>
    </location>
</feature>
<evidence type="ECO:0000256" key="4">
    <source>
        <dbReference type="ARBA" id="ARBA00022475"/>
    </source>
</evidence>
<dbReference type="FunFam" id="2.60.40.3210:FF:000001">
    <property type="entry name" value="Zona pellucida sperm-binding protein 3"/>
    <property type="match status" value="1"/>
</dbReference>
<keyword evidence="7 14" id="KW-0165">Cleavage on pair of basic residues</keyword>
<evidence type="ECO:0000256" key="8">
    <source>
        <dbReference type="ARBA" id="ARBA00022692"/>
    </source>
</evidence>
<dbReference type="GO" id="GO:0007339">
    <property type="term" value="P:binding of sperm to zona pellucida"/>
    <property type="evidence" value="ECO:0007669"/>
    <property type="project" value="UniProtKB-UniRule"/>
</dbReference>
<comment type="domain">
    <text evidence="14">The ZP domain is involved in the polymerization of the ZP proteins to form the zona pellucida.</text>
</comment>
<keyword evidence="4 14" id="KW-1003">Cell membrane</keyword>
<dbReference type="Gene3D" id="2.60.40.3210">
    <property type="entry name" value="Zona pellucida, ZP-N domain"/>
    <property type="match status" value="1"/>
</dbReference>
<evidence type="ECO:0000256" key="3">
    <source>
        <dbReference type="ARBA" id="ARBA00017980"/>
    </source>
</evidence>
<dbReference type="PROSITE" id="PS51034">
    <property type="entry name" value="ZP_2"/>
    <property type="match status" value="1"/>
</dbReference>
<dbReference type="PANTHER" id="PTHR11576:SF2">
    <property type="entry name" value="ZONA PELLUCIDA SPERM-BINDING PROTEIN 3"/>
    <property type="match status" value="1"/>
</dbReference>
<dbReference type="GO" id="GO:0035804">
    <property type="term" value="F:structural constituent of egg coat"/>
    <property type="evidence" value="ECO:0007669"/>
    <property type="project" value="UniProtKB-UniRule"/>
</dbReference>
<organism evidence="17">
    <name type="scientific">Rhabdoblennius nitidus</name>
    <dbReference type="NCBI Taxonomy" id="879521"/>
    <lineage>
        <taxon>Eukaryota</taxon>
        <taxon>Metazoa</taxon>
        <taxon>Chordata</taxon>
        <taxon>Craniata</taxon>
        <taxon>Vertebrata</taxon>
        <taxon>Euteleostomi</taxon>
        <taxon>Actinopterygii</taxon>
        <taxon>Neopterygii</taxon>
        <taxon>Teleostei</taxon>
        <taxon>Neoteleostei</taxon>
        <taxon>Acanthomorphata</taxon>
        <taxon>Ovalentaria</taxon>
        <taxon>Blenniimorphae</taxon>
        <taxon>Blenniiformes</taxon>
        <taxon>Blennioidei</taxon>
        <taxon>Blenniidae</taxon>
        <taxon>Salariinae</taxon>
        <taxon>Rhabdoblennius</taxon>
    </lineage>
</organism>
<feature type="signal peptide" evidence="14">
    <location>
        <begin position="1"/>
        <end position="22"/>
    </location>
</feature>
<comment type="PTM">
    <text evidence="14">Proteolytically cleaved before the transmembrane segment to yield the secreted ectodomain incorporated in the zona pellucida.</text>
</comment>
<evidence type="ECO:0000259" key="16">
    <source>
        <dbReference type="PROSITE" id="PS51034"/>
    </source>
</evidence>
<evidence type="ECO:0000313" key="17">
    <source>
        <dbReference type="EMBL" id="BBG55864.1"/>
    </source>
</evidence>
<evidence type="ECO:0000256" key="14">
    <source>
        <dbReference type="RuleBase" id="RU367066"/>
    </source>
</evidence>
<dbReference type="Pfam" id="PF23344">
    <property type="entry name" value="ZP-N"/>
    <property type="match status" value="1"/>
</dbReference>
<dbReference type="InterPro" id="IPR001507">
    <property type="entry name" value="ZP_dom"/>
</dbReference>
<evidence type="ECO:0000256" key="10">
    <source>
        <dbReference type="ARBA" id="ARBA00022989"/>
    </source>
</evidence>
<keyword evidence="8" id="KW-0812">Transmembrane</keyword>
<dbReference type="PANTHER" id="PTHR11576">
    <property type="entry name" value="ZONA PELLUCIDA SPERM-BINDING PROTEIN 3"/>
    <property type="match status" value="1"/>
</dbReference>
<dbReference type="PRINTS" id="PR00023">
    <property type="entry name" value="ZPELLUCIDA"/>
</dbReference>
<evidence type="ECO:0000256" key="15">
    <source>
        <dbReference type="SAM" id="MobiDB-lite"/>
    </source>
</evidence>
<evidence type="ECO:0000256" key="5">
    <source>
        <dbReference type="ARBA" id="ARBA00022525"/>
    </source>
</evidence>
<dbReference type="InterPro" id="IPR055356">
    <property type="entry name" value="ZP-N"/>
</dbReference>
<evidence type="ECO:0000256" key="2">
    <source>
        <dbReference type="ARBA" id="ARBA00006735"/>
    </source>
</evidence>
<evidence type="ECO:0000256" key="11">
    <source>
        <dbReference type="ARBA" id="ARBA00023136"/>
    </source>
</evidence>
<evidence type="ECO:0000256" key="7">
    <source>
        <dbReference type="ARBA" id="ARBA00022685"/>
    </source>
</evidence>
<dbReference type="InterPro" id="IPR042235">
    <property type="entry name" value="ZP-C_dom"/>
</dbReference>
<feature type="compositionally biased region" description="Low complexity" evidence="15">
    <location>
        <begin position="422"/>
        <end position="431"/>
    </location>
</feature>
<reference evidence="17" key="1">
    <citation type="submission" date="2018-09" db="EMBL/GenBank/DDBJ databases">
        <title>Male parental assistance in barred-chin blenny, Rhabdoblennius nitidus, embryo hatching.</title>
        <authorList>
            <person name="Sano K."/>
            <person name="Yokoyama"/>
            <person name="R"/>
            <person name="Kitano"/>
            <person name="T"/>
            <person name="Takegaki"/>
            <person name="T"/>
            <person name="Kitazawa"/>
            <person name="N"/>
            <person name="Kaneko"/>
            <person name="T"/>
            <person name="Nishino"/>
            <person name="Y"/>
            <person name="Yausmasu"/>
            <person name="S"/>
            <person name="Kawaguchi"/>
            <person name="M"/>
        </authorList>
    </citation>
    <scope>NUCLEOTIDE SEQUENCE</scope>
    <source>
        <tissue evidence="17">Liver</tissue>
    </source>
</reference>
<dbReference type="FunFam" id="2.60.40.4100:FF:000002">
    <property type="entry name" value="Zona pellucida sperm-binding protein 3"/>
    <property type="match status" value="1"/>
</dbReference>
<name>A0A6F8NZP6_9TELE</name>
<dbReference type="AlphaFoldDB" id="A0A6F8NZP6"/>
<protein>
    <recommendedName>
        <fullName evidence="3 14">Zona pellucida sperm-binding protein 3</fullName>
    </recommendedName>
</protein>
<dbReference type="SMART" id="SM00241">
    <property type="entry name" value="ZP"/>
    <property type="match status" value="1"/>
</dbReference>
<dbReference type="GO" id="GO:0035805">
    <property type="term" value="C:egg coat"/>
    <property type="evidence" value="ECO:0007669"/>
    <property type="project" value="UniProtKB-SubCell"/>
</dbReference>
<keyword evidence="11" id="KW-0472">Membrane</keyword>
<evidence type="ECO:0000256" key="1">
    <source>
        <dbReference type="ARBA" id="ARBA00004498"/>
    </source>
</evidence>
<dbReference type="GO" id="GO:2000344">
    <property type="term" value="P:positive regulation of acrosome reaction"/>
    <property type="evidence" value="ECO:0007669"/>
    <property type="project" value="UniProtKB-UniRule"/>
</dbReference>
<dbReference type="GO" id="GO:0005886">
    <property type="term" value="C:plasma membrane"/>
    <property type="evidence" value="ECO:0007669"/>
    <property type="project" value="UniProtKB-SubCell"/>
</dbReference>
<evidence type="ECO:0000256" key="12">
    <source>
        <dbReference type="ARBA" id="ARBA00023157"/>
    </source>
</evidence>
<comment type="similarity">
    <text evidence="2 14">Belongs to the ZP domain family. ZPC subfamily.</text>
</comment>
<feature type="region of interest" description="Disordered" evidence="15">
    <location>
        <begin position="414"/>
        <end position="449"/>
    </location>
</feature>
<dbReference type="EMBL" id="LC423551">
    <property type="protein sequence ID" value="BBG55864.1"/>
    <property type="molecule type" value="mRNA"/>
</dbReference>
<keyword evidence="9 14" id="KW-0732">Signal</keyword>
<gene>
    <name evidence="17" type="primary">RnChgL</name>
</gene>
<comment type="function">
    <text evidence="14">Component of the zona pellucida, an extracellular matrix surrounding oocytes which mediates sperm binding, induction of the acrosome reaction and prevents post-fertilization polyspermy. The zona pellucida is composed of 3 to 4 glycoproteins, ZP1, ZP2, ZP3, and ZP4. ZP3 is essential for sperm binding and zona matrix formation.</text>
</comment>
<comment type="subcellular location">
    <subcellularLocation>
        <location evidence="1">Secreted</location>
        <location evidence="1">Extracellular space</location>
        <location evidence="1">Extracellular matrix</location>
    </subcellularLocation>
    <subcellularLocation>
        <location evidence="14">Zona pellucida</location>
    </subcellularLocation>
    <subcellularLocation>
        <location evidence="14">Cell membrane</location>
        <topology evidence="14">Single-pass type I membrane protein</topology>
    </subcellularLocation>
</comment>
<dbReference type="GO" id="GO:0035803">
    <property type="term" value="P:egg coat formation"/>
    <property type="evidence" value="ECO:0007669"/>
    <property type="project" value="UniProtKB-UniRule"/>
</dbReference>
<dbReference type="Pfam" id="PF00100">
    <property type="entry name" value="Zona_pellucida"/>
    <property type="match status" value="1"/>
</dbReference>
<accession>A0A6F8NZP6</accession>
<sequence length="466" mass="49823">MVFKCSTVCLVALALLSSFCEAQYSFTKPGKPQKPIQQHPQQEKQTFEKKLEWKFPEDPKPVVKAEGPFEQRNPIPAQTVAVECREQAARVEAKLDFFAVGQLIDPADLTLGNCAFSAQDHVNQVLIFEVELQDCGSQLSLTDNALIYTFILNYNPHALGSTPVVRTSQAAVIVECHYPRRHNVSSLPLEPVWVPFSSVKIAEEFLYFSLTLMTEDFQYARPNYQYFMGQTINVEAGVSVFFRAPLRVFVDQCVATLTPDSSSQPSYSLITEGCVIDARITGSRSKFLPRTADERLQFQLEAFKFEGVESGMLYITCFLRAAPVATGIDEQHRACSYINGWKEANGFDSACSSCEPVGVPLPPSNTGIGGTGSGITGGSGGIGGIGSTGGIGGIGGTGGIGGIGSTGGIGGIGSTGGSTVWGSSSKPSNPGSSGGRKIREAAQQEASEWEGTVRLGPFVIQENLSA</sequence>
<dbReference type="InterPro" id="IPR055355">
    <property type="entry name" value="ZP-C"/>
</dbReference>
<dbReference type="InterPro" id="IPR048290">
    <property type="entry name" value="ZP_chr"/>
</dbReference>
<dbReference type="GO" id="GO:0032190">
    <property type="term" value="F:acrosin binding"/>
    <property type="evidence" value="ECO:0007669"/>
    <property type="project" value="TreeGrafter"/>
</dbReference>
<evidence type="ECO:0000256" key="9">
    <source>
        <dbReference type="ARBA" id="ARBA00022729"/>
    </source>
</evidence>